<gene>
    <name evidence="1" type="ORF">LCGC14_0924460</name>
</gene>
<sequence>MDMITIILKQHGLKHTVFPDDTIIVEINTRIFFMKKTYYATLRSFSDLLNLFGMAI</sequence>
<dbReference type="EMBL" id="LAZR01003140">
    <property type="protein sequence ID" value="KKN21529.1"/>
    <property type="molecule type" value="Genomic_DNA"/>
</dbReference>
<name>A0A0F9NUM0_9ZZZZ</name>
<reference evidence="1" key="1">
    <citation type="journal article" date="2015" name="Nature">
        <title>Complex archaea that bridge the gap between prokaryotes and eukaryotes.</title>
        <authorList>
            <person name="Spang A."/>
            <person name="Saw J.H."/>
            <person name="Jorgensen S.L."/>
            <person name="Zaremba-Niedzwiedzka K."/>
            <person name="Martijn J."/>
            <person name="Lind A.E."/>
            <person name="van Eijk R."/>
            <person name="Schleper C."/>
            <person name="Guy L."/>
            <person name="Ettema T.J."/>
        </authorList>
    </citation>
    <scope>NUCLEOTIDE SEQUENCE</scope>
</reference>
<proteinExistence type="predicted"/>
<organism evidence="1">
    <name type="scientific">marine sediment metagenome</name>
    <dbReference type="NCBI Taxonomy" id="412755"/>
    <lineage>
        <taxon>unclassified sequences</taxon>
        <taxon>metagenomes</taxon>
        <taxon>ecological metagenomes</taxon>
    </lineage>
</organism>
<accession>A0A0F9NUM0</accession>
<protein>
    <submittedName>
        <fullName evidence="1">Uncharacterized protein</fullName>
    </submittedName>
</protein>
<comment type="caution">
    <text evidence="1">The sequence shown here is derived from an EMBL/GenBank/DDBJ whole genome shotgun (WGS) entry which is preliminary data.</text>
</comment>
<dbReference type="AlphaFoldDB" id="A0A0F9NUM0"/>
<evidence type="ECO:0000313" key="1">
    <source>
        <dbReference type="EMBL" id="KKN21529.1"/>
    </source>
</evidence>